<evidence type="ECO:0000313" key="3">
    <source>
        <dbReference type="Proteomes" id="UP001168877"/>
    </source>
</evidence>
<reference evidence="2" key="2">
    <citation type="submission" date="2023-06" db="EMBL/GenBank/DDBJ databases">
        <authorList>
            <person name="Swenson N.G."/>
            <person name="Wegrzyn J.L."/>
            <person name="Mcevoy S.L."/>
        </authorList>
    </citation>
    <scope>NUCLEOTIDE SEQUENCE</scope>
    <source>
        <strain evidence="2">NS2018</strain>
        <tissue evidence="2">Leaf</tissue>
    </source>
</reference>
<accession>A0AA39W3U4</accession>
<dbReference type="AlphaFoldDB" id="A0AA39W3U4"/>
<dbReference type="EMBL" id="JAUESC010000003">
    <property type="protein sequence ID" value="KAK0602832.1"/>
    <property type="molecule type" value="Genomic_DNA"/>
</dbReference>
<evidence type="ECO:0000313" key="2">
    <source>
        <dbReference type="EMBL" id="KAK0602832.1"/>
    </source>
</evidence>
<comment type="caution">
    <text evidence="2">The sequence shown here is derived from an EMBL/GenBank/DDBJ whole genome shotgun (WGS) entry which is preliminary data.</text>
</comment>
<sequence length="82" mass="9462">METVGEEIDAIEKTIGKEIGAAEGPDDVKKERDTQIAERCEDRELKRWSGSQSKSHHHGNETKWEVSLRRKYLILLLWACKP</sequence>
<feature type="region of interest" description="Disordered" evidence="1">
    <location>
        <begin position="15"/>
        <end position="34"/>
    </location>
</feature>
<proteinExistence type="predicted"/>
<gene>
    <name evidence="2" type="ORF">LWI29_037415</name>
</gene>
<evidence type="ECO:0000256" key="1">
    <source>
        <dbReference type="SAM" id="MobiDB-lite"/>
    </source>
</evidence>
<reference evidence="2" key="1">
    <citation type="journal article" date="2022" name="Plant J.">
        <title>Strategies of tolerance reflected in two North American maple genomes.</title>
        <authorList>
            <person name="McEvoy S.L."/>
            <person name="Sezen U.U."/>
            <person name="Trouern-Trend A."/>
            <person name="McMahon S.M."/>
            <person name="Schaberg P.G."/>
            <person name="Yang J."/>
            <person name="Wegrzyn J.L."/>
            <person name="Swenson N.G."/>
        </authorList>
    </citation>
    <scope>NUCLEOTIDE SEQUENCE</scope>
    <source>
        <strain evidence="2">NS2018</strain>
    </source>
</reference>
<keyword evidence="3" id="KW-1185">Reference proteome</keyword>
<name>A0AA39W3U4_ACESA</name>
<organism evidence="2 3">
    <name type="scientific">Acer saccharum</name>
    <name type="common">Sugar maple</name>
    <dbReference type="NCBI Taxonomy" id="4024"/>
    <lineage>
        <taxon>Eukaryota</taxon>
        <taxon>Viridiplantae</taxon>
        <taxon>Streptophyta</taxon>
        <taxon>Embryophyta</taxon>
        <taxon>Tracheophyta</taxon>
        <taxon>Spermatophyta</taxon>
        <taxon>Magnoliopsida</taxon>
        <taxon>eudicotyledons</taxon>
        <taxon>Gunneridae</taxon>
        <taxon>Pentapetalae</taxon>
        <taxon>rosids</taxon>
        <taxon>malvids</taxon>
        <taxon>Sapindales</taxon>
        <taxon>Sapindaceae</taxon>
        <taxon>Hippocastanoideae</taxon>
        <taxon>Acereae</taxon>
        <taxon>Acer</taxon>
    </lineage>
</organism>
<protein>
    <submittedName>
        <fullName evidence="2">Uncharacterized protein</fullName>
    </submittedName>
</protein>
<dbReference type="Proteomes" id="UP001168877">
    <property type="component" value="Unassembled WGS sequence"/>
</dbReference>